<feature type="transmembrane region" description="Helical" evidence="6">
    <location>
        <begin position="79"/>
        <end position="101"/>
    </location>
</feature>
<evidence type="ECO:0000313" key="9">
    <source>
        <dbReference type="Proteomes" id="UP000190080"/>
    </source>
</evidence>
<feature type="transmembrane region" description="Helical" evidence="6">
    <location>
        <begin position="180"/>
        <end position="198"/>
    </location>
</feature>
<feature type="domain" description="VTT" evidence="7">
    <location>
        <begin position="60"/>
        <end position="176"/>
    </location>
</feature>
<dbReference type="GO" id="GO:0005886">
    <property type="term" value="C:plasma membrane"/>
    <property type="evidence" value="ECO:0007669"/>
    <property type="project" value="UniProtKB-SubCell"/>
</dbReference>
<evidence type="ECO:0000256" key="5">
    <source>
        <dbReference type="ARBA" id="ARBA00023136"/>
    </source>
</evidence>
<feature type="transmembrane region" description="Helical" evidence="6">
    <location>
        <begin position="127"/>
        <end position="150"/>
    </location>
</feature>
<keyword evidence="3 6" id="KW-0812">Transmembrane</keyword>
<dbReference type="PANTHER" id="PTHR12677">
    <property type="entry name" value="GOLGI APPARATUS MEMBRANE PROTEIN TVP38-RELATED"/>
    <property type="match status" value="1"/>
</dbReference>
<organism evidence="8 9">
    <name type="scientific">Clostridium oryzae</name>
    <dbReference type="NCBI Taxonomy" id="1450648"/>
    <lineage>
        <taxon>Bacteria</taxon>
        <taxon>Bacillati</taxon>
        <taxon>Bacillota</taxon>
        <taxon>Clostridia</taxon>
        <taxon>Eubacteriales</taxon>
        <taxon>Clostridiaceae</taxon>
        <taxon>Clostridium</taxon>
    </lineage>
</organism>
<evidence type="ECO:0000313" key="8">
    <source>
        <dbReference type="EMBL" id="OPJ63977.1"/>
    </source>
</evidence>
<feature type="transmembrane region" description="Helical" evidence="6">
    <location>
        <begin position="46"/>
        <end position="73"/>
    </location>
</feature>
<dbReference type="EMBL" id="MZGV01000006">
    <property type="protein sequence ID" value="OPJ63977.1"/>
    <property type="molecule type" value="Genomic_DNA"/>
</dbReference>
<name>A0A1V4IX39_9CLOT</name>
<dbReference type="InterPro" id="IPR032816">
    <property type="entry name" value="VTT_dom"/>
</dbReference>
<proteinExistence type="inferred from homology"/>
<evidence type="ECO:0000259" key="7">
    <source>
        <dbReference type="Pfam" id="PF09335"/>
    </source>
</evidence>
<dbReference type="PANTHER" id="PTHR12677:SF49">
    <property type="entry name" value="TVP38_TMEM64 FAMILY MEMBRANE PROTEIN"/>
    <property type="match status" value="1"/>
</dbReference>
<evidence type="ECO:0000256" key="1">
    <source>
        <dbReference type="ARBA" id="ARBA00004651"/>
    </source>
</evidence>
<comment type="similarity">
    <text evidence="6">Belongs to the TVP38/TMEM64 family.</text>
</comment>
<accession>A0A1V4IX39</accession>
<gene>
    <name evidence="8" type="ORF">CLORY_08490</name>
</gene>
<dbReference type="Pfam" id="PF09335">
    <property type="entry name" value="VTT_dom"/>
    <property type="match status" value="1"/>
</dbReference>
<comment type="subcellular location">
    <subcellularLocation>
        <location evidence="1 6">Cell membrane</location>
        <topology evidence="1 6">Multi-pass membrane protein</topology>
    </subcellularLocation>
</comment>
<comment type="caution">
    <text evidence="8">The sequence shown here is derived from an EMBL/GenBank/DDBJ whole genome shotgun (WGS) entry which is preliminary data.</text>
</comment>
<sequence length="208" mass="23908">MNKLFKIIILIFWASILFIFFKCQLYDHGIRKIICFLRSYPQYSALLFLVIASLRSFTLIPSTFFVIIAGMLFNPIEAFILAATANILSEVLVFFVAKFSFSPSYQNKMINKYPKIYKMVQNNTMQILALGVSSPIIPSDIVCLFCAFTGMSFTKYISTIFLADTPVIFLYTFLGISIKYSIYIFIVTLVAIIIFSYFNMKKLDSQME</sequence>
<feature type="transmembrane region" description="Helical" evidence="6">
    <location>
        <begin position="156"/>
        <end position="173"/>
    </location>
</feature>
<dbReference type="InterPro" id="IPR015414">
    <property type="entry name" value="TMEM64"/>
</dbReference>
<dbReference type="OrthoDB" id="371137at2"/>
<dbReference type="RefSeq" id="WP_079422286.1">
    <property type="nucleotide sequence ID" value="NZ_MZGV01000006.1"/>
</dbReference>
<keyword evidence="4 6" id="KW-1133">Transmembrane helix</keyword>
<evidence type="ECO:0000256" key="2">
    <source>
        <dbReference type="ARBA" id="ARBA00022475"/>
    </source>
</evidence>
<dbReference type="Proteomes" id="UP000190080">
    <property type="component" value="Unassembled WGS sequence"/>
</dbReference>
<evidence type="ECO:0000256" key="4">
    <source>
        <dbReference type="ARBA" id="ARBA00022989"/>
    </source>
</evidence>
<evidence type="ECO:0000256" key="6">
    <source>
        <dbReference type="RuleBase" id="RU366058"/>
    </source>
</evidence>
<keyword evidence="9" id="KW-1185">Reference proteome</keyword>
<feature type="transmembrane region" description="Helical" evidence="6">
    <location>
        <begin position="6"/>
        <end position="25"/>
    </location>
</feature>
<keyword evidence="2 6" id="KW-1003">Cell membrane</keyword>
<evidence type="ECO:0000256" key="3">
    <source>
        <dbReference type="ARBA" id="ARBA00022692"/>
    </source>
</evidence>
<keyword evidence="5 6" id="KW-0472">Membrane</keyword>
<dbReference type="STRING" id="1450648.CLORY_08490"/>
<protein>
    <recommendedName>
        <fullName evidence="6">TVP38/TMEM64 family membrane protein</fullName>
    </recommendedName>
</protein>
<reference evidence="8 9" key="1">
    <citation type="submission" date="2017-03" db="EMBL/GenBank/DDBJ databases">
        <title>Genome sequence of Clostridium oryzae DSM 28571.</title>
        <authorList>
            <person name="Poehlein A."/>
            <person name="Daniel R."/>
        </authorList>
    </citation>
    <scope>NUCLEOTIDE SEQUENCE [LARGE SCALE GENOMIC DNA]</scope>
    <source>
        <strain evidence="8 9">DSM 28571</strain>
    </source>
</reference>
<dbReference type="AlphaFoldDB" id="A0A1V4IX39"/>